<proteinExistence type="predicted"/>
<accession>A0A0K8P0V5</accession>
<keyword evidence="3" id="KW-1185">Reference proteome</keyword>
<comment type="caution">
    <text evidence="2">The sequence shown here is derived from an EMBL/GenBank/DDBJ whole genome shotgun (WGS) entry which is preliminary data.</text>
</comment>
<keyword evidence="1" id="KW-0812">Transmembrane</keyword>
<evidence type="ECO:0000256" key="1">
    <source>
        <dbReference type="SAM" id="Phobius"/>
    </source>
</evidence>
<dbReference type="EMBL" id="BBYR01000032">
    <property type="protein sequence ID" value="GAP36159.1"/>
    <property type="molecule type" value="Genomic_DNA"/>
</dbReference>
<reference evidence="2 3" key="2">
    <citation type="journal article" date="2016" name="Science">
        <title>A bacterium that degrades and assimilates poly(ethylene terephthalate).</title>
        <authorList>
            <person name="Yoshida S."/>
            <person name="Hiraga K."/>
            <person name="Takehana T."/>
            <person name="Taniguchi I."/>
            <person name="Yamaji H."/>
            <person name="Maeda Y."/>
            <person name="Toyohara K."/>
            <person name="Miyamoto K."/>
            <person name="Kimura Y."/>
            <person name="Oda K."/>
        </authorList>
    </citation>
    <scope>NUCLEOTIDE SEQUENCE [LARGE SCALE GENOMIC DNA]</scope>
    <source>
        <strain evidence="3">NBRC 110686 / TISTR 2288 / 201-F6</strain>
    </source>
</reference>
<reference evidence="3" key="1">
    <citation type="submission" date="2015-07" db="EMBL/GenBank/DDBJ databases">
        <title>Discovery of a poly(ethylene terephthalate assimilation.</title>
        <authorList>
            <person name="Yoshida S."/>
            <person name="Hiraga K."/>
            <person name="Takehana T."/>
            <person name="Taniguchi I."/>
            <person name="Yamaji H."/>
            <person name="Maeda Y."/>
            <person name="Toyohara K."/>
            <person name="Miyamoto K."/>
            <person name="Kimura Y."/>
            <person name="Oda K."/>
        </authorList>
    </citation>
    <scope>NUCLEOTIDE SEQUENCE [LARGE SCALE GENOMIC DNA]</scope>
    <source>
        <strain evidence="3">NBRC 110686 / TISTR 2288 / 201-F6</strain>
    </source>
</reference>
<dbReference type="RefSeq" id="WP_054020166.1">
    <property type="nucleotide sequence ID" value="NZ_BBYR01000032.1"/>
</dbReference>
<keyword evidence="1" id="KW-0472">Membrane</keyword>
<dbReference type="Proteomes" id="UP000037660">
    <property type="component" value="Unassembled WGS sequence"/>
</dbReference>
<evidence type="ECO:0000313" key="3">
    <source>
        <dbReference type="Proteomes" id="UP000037660"/>
    </source>
</evidence>
<organism evidence="2 3">
    <name type="scientific">Piscinibacter sakaiensis</name>
    <name type="common">Ideonella sakaiensis</name>
    <dbReference type="NCBI Taxonomy" id="1547922"/>
    <lineage>
        <taxon>Bacteria</taxon>
        <taxon>Pseudomonadati</taxon>
        <taxon>Pseudomonadota</taxon>
        <taxon>Betaproteobacteria</taxon>
        <taxon>Burkholderiales</taxon>
        <taxon>Sphaerotilaceae</taxon>
        <taxon>Piscinibacter</taxon>
    </lineage>
</organism>
<keyword evidence="1" id="KW-1133">Transmembrane helix</keyword>
<sequence>MNVPDGTPRTPLRLWLALFGGPLAWFAHLSVSYALAALGCGGDSAVLLHLVTGVAVALQLAGALIAWRLRPGFLPQAAIALNAFFLAVVLLAGTPPLALPGCG</sequence>
<dbReference type="STRING" id="1547922.ISF6_1999"/>
<protein>
    <submittedName>
        <fullName evidence="2">Uncharacterized protein</fullName>
    </submittedName>
</protein>
<evidence type="ECO:0000313" key="2">
    <source>
        <dbReference type="EMBL" id="GAP36159.1"/>
    </source>
</evidence>
<feature type="transmembrane region" description="Helical" evidence="1">
    <location>
        <begin position="46"/>
        <end position="67"/>
    </location>
</feature>
<name>A0A0K8P0V5_PISS1</name>
<gene>
    <name evidence="2" type="ORF">ISF6_1999</name>
</gene>
<feature type="transmembrane region" description="Helical" evidence="1">
    <location>
        <begin position="79"/>
        <end position="99"/>
    </location>
</feature>
<dbReference type="AlphaFoldDB" id="A0A0K8P0V5"/>